<dbReference type="EMBL" id="LWQT01000038">
    <property type="protein sequence ID" value="OAN53902.1"/>
    <property type="molecule type" value="Genomic_DNA"/>
</dbReference>
<gene>
    <name evidence="3" type="ORF">A6A04_13500</name>
</gene>
<dbReference type="NCBIfam" id="NF040662">
    <property type="entry name" value="attach_TipJ_rel"/>
    <property type="match status" value="1"/>
</dbReference>
<evidence type="ECO:0000313" key="3">
    <source>
        <dbReference type="EMBL" id="OAN53902.1"/>
    </source>
</evidence>
<dbReference type="PROSITE" id="PS50853">
    <property type="entry name" value="FN3"/>
    <property type="match status" value="1"/>
</dbReference>
<evidence type="ECO:0000256" key="1">
    <source>
        <dbReference type="SAM" id="Phobius"/>
    </source>
</evidence>
<dbReference type="OrthoDB" id="7349961at2"/>
<keyword evidence="1" id="KW-1133">Transmembrane helix</keyword>
<dbReference type="InterPro" id="IPR013783">
    <property type="entry name" value="Ig-like_fold"/>
</dbReference>
<name>A0A178MX61_9PROT</name>
<feature type="transmembrane region" description="Helical" evidence="1">
    <location>
        <begin position="135"/>
        <end position="160"/>
    </location>
</feature>
<proteinExistence type="predicted"/>
<dbReference type="Proteomes" id="UP000078428">
    <property type="component" value="Unassembled WGS sequence"/>
</dbReference>
<comment type="caution">
    <text evidence="3">The sequence shown here is derived from an EMBL/GenBank/DDBJ whole genome shotgun (WGS) entry which is preliminary data.</text>
</comment>
<keyword evidence="1" id="KW-0812">Transmembrane</keyword>
<dbReference type="InterPro" id="IPR055385">
    <property type="entry name" value="GpJ_HDII-ins2"/>
</dbReference>
<reference evidence="3 4" key="1">
    <citation type="submission" date="2016-04" db="EMBL/GenBank/DDBJ databases">
        <title>Draft genome sequence of freshwater magnetotactic bacteria Magnetospirillum marisnigri SP-1 and Magnetospirillum moscoviense BB-1.</title>
        <authorList>
            <person name="Koziaeva V."/>
            <person name="Dziuba M.V."/>
            <person name="Ivanov T.M."/>
            <person name="Kuznetsov B."/>
            <person name="Grouzdev D.S."/>
        </authorList>
    </citation>
    <scope>NUCLEOTIDE SEQUENCE [LARGE SCALE GENOMIC DNA]</scope>
    <source>
        <strain evidence="3 4">SP-1</strain>
    </source>
</reference>
<evidence type="ECO:0000313" key="4">
    <source>
        <dbReference type="Proteomes" id="UP000078428"/>
    </source>
</evidence>
<dbReference type="AlphaFoldDB" id="A0A178MX61"/>
<organism evidence="3 4">
    <name type="scientific">Paramagnetospirillum marisnigri</name>
    <dbReference type="NCBI Taxonomy" id="1285242"/>
    <lineage>
        <taxon>Bacteria</taxon>
        <taxon>Pseudomonadati</taxon>
        <taxon>Pseudomonadota</taxon>
        <taxon>Alphaproteobacteria</taxon>
        <taxon>Rhodospirillales</taxon>
        <taxon>Magnetospirillaceae</taxon>
        <taxon>Paramagnetospirillum</taxon>
    </lineage>
</organism>
<dbReference type="RefSeq" id="WP_068489956.1">
    <property type="nucleotide sequence ID" value="NZ_LWQT01000038.1"/>
</dbReference>
<dbReference type="SUPFAM" id="SSF49265">
    <property type="entry name" value="Fibronectin type III"/>
    <property type="match status" value="1"/>
</dbReference>
<sequence>MTELQVIARPHFLRAAPRFLGGIEPGHTLAQIVDEAHRRGNVPETMRGGAVVQVNGEIIPPTMWRSVKPKIGANVVVTVALHNGGGGGGGGGKNPIATVLSIAVIAAAVYFAPILAAGVVNGFGMTTVMTAAQMAAVGTWTTVFTAGIGAVGMFAVNAMFPARPPSMPSLSGAGAASSYSDSPTYSVTGASNRANPFGPISAVLGRHKGTPPYGAKPYTEILGNDEYLRMLFVWGYGPLKIEDIKIGETPIADFEDVEIETIEGRDDDPAITLYPAAVFQDSIGVTLTQSVGWIQRTSHTGADELSVDISFPRGLTTFSGASRNPRTVTVEIEYRAVGAESWTARPTLTITDQVVGTLRKGDRWTVARGQYEVRIRRTTADTDDSQIVDDTAWTVLRTFRSAPPTNFPYPLAMTAIRIRASEQLQGVISELNATVTSYAPDWNGTAWVEAETQNPASLMRLVLTGPANERRRTEAQLDDESFIAFWEFCDANGYKFNMVRDFSASVWDTCADICSAARASPSITDGLWSVIFDDADKPVTQHFTPRNSWGYKFERVLMDVPHAWRCRFVDEDNGFQQDERIVYDDGYDESNATKFEGIEFPGVTNRDLIWKHGRFHIAQARLRPEIHSFYADFEHLVCRRGDLIRVGHDVPMWGSAWGRVKSLVVDGSNTTGVILDEAVTMETGVAYACRFRLEDGSGLSTSLVTIEGEGPEIEFLIPIPTASGPQVGDLAMFGEADRETEELIVRAIRPGPDLTAIIECVEKAAAIYAADTGAIPAFTPNITVGADPTRLKPPAPSIVGVQSGTSALQVGSDGSFASRILVSLQPGAGTPRTASYVVRSRPVGSSVWQIVEQSASQGTVAISGVADGFLYEIQAQAISVYGVAGAWSDVVTETVVGQSELPDNPTGFRVNIIDGTAHLDWTAGTAIDISHARLRYSPELSGATWAASVDVIERIPRAATSVTAPAMAGTYLLKFVDHAGNESEMAAAAITNVTTIQGLNFIQSVNQESPSFTGVGDGVSYSAAYDGLMLAPAGDLYGAADLYDVPDLLMYGGLATEGTYVLDDTIDLGGVFTSRVTAALTVAGLNVTSDLYAFEDLYSPANLYGVTDGQYSASLEISVTADDPGASPTWGDWQPFLVGDYTGRAFRFRIRLTGTAPSITPLLTRVYVEIDMPDRTVGFTASVGTGGAHVTFGPAFFVTPSIGLSVSDGQEGDAYTITGLAEDGFNIAFTNSGSPVARTISGIAQAYGAKAA</sequence>
<dbReference type="InterPro" id="IPR036116">
    <property type="entry name" value="FN3_sf"/>
</dbReference>
<keyword evidence="1" id="KW-0472">Membrane</keyword>
<accession>A0A178MX61</accession>
<feature type="transmembrane region" description="Helical" evidence="1">
    <location>
        <begin position="96"/>
        <end position="123"/>
    </location>
</feature>
<dbReference type="STRING" id="1285242.A6A04_13500"/>
<keyword evidence="4" id="KW-1185">Reference proteome</keyword>
<feature type="domain" description="Fibronectin type-III" evidence="2">
    <location>
        <begin position="804"/>
        <end position="899"/>
    </location>
</feature>
<dbReference type="Pfam" id="PF24801">
    <property type="entry name" value="FNIII-A_GpJ"/>
    <property type="match status" value="1"/>
</dbReference>
<evidence type="ECO:0000259" key="2">
    <source>
        <dbReference type="PROSITE" id="PS50853"/>
    </source>
</evidence>
<dbReference type="InterPro" id="IPR003961">
    <property type="entry name" value="FN3_dom"/>
</dbReference>
<protein>
    <recommendedName>
        <fullName evidence="2">Fibronectin type-III domain-containing protein</fullName>
    </recommendedName>
</protein>
<dbReference type="Gene3D" id="2.60.40.10">
    <property type="entry name" value="Immunoglobulins"/>
    <property type="match status" value="1"/>
</dbReference>